<dbReference type="InterPro" id="IPR000315">
    <property type="entry name" value="Znf_B-box"/>
</dbReference>
<feature type="domain" description="B box-type" evidence="2">
    <location>
        <begin position="390"/>
        <end position="430"/>
    </location>
</feature>
<dbReference type="Gene3D" id="3.30.420.40">
    <property type="match status" value="2"/>
</dbReference>
<evidence type="ECO:0000259" key="2">
    <source>
        <dbReference type="PROSITE" id="PS50119"/>
    </source>
</evidence>
<evidence type="ECO:0000313" key="4">
    <source>
        <dbReference type="Proteomes" id="UP000683360"/>
    </source>
</evidence>
<evidence type="ECO:0000256" key="1">
    <source>
        <dbReference type="PROSITE-ProRule" id="PRU00024"/>
    </source>
</evidence>
<name>A0A8S3UGP2_MYTED</name>
<dbReference type="PANTHER" id="PTHR14187">
    <property type="entry name" value="ALPHA KINASE/ELONGATION FACTOR 2 KINASE"/>
    <property type="match status" value="1"/>
</dbReference>
<protein>
    <recommendedName>
        <fullName evidence="2">B box-type domain-containing protein</fullName>
    </recommendedName>
</protein>
<dbReference type="PANTHER" id="PTHR14187:SF5">
    <property type="entry name" value="HEAT SHOCK 70 KDA PROTEIN 12A"/>
    <property type="match status" value="1"/>
</dbReference>
<gene>
    <name evidence="3" type="ORF">MEDL_57293</name>
</gene>
<keyword evidence="4" id="KW-1185">Reference proteome</keyword>
<dbReference type="CDD" id="cd19757">
    <property type="entry name" value="Bbox1"/>
    <property type="match status" value="1"/>
</dbReference>
<keyword evidence="1" id="KW-0479">Metal-binding</keyword>
<dbReference type="SMART" id="SM00336">
    <property type="entry name" value="BBOX"/>
    <property type="match status" value="2"/>
</dbReference>
<dbReference type="EMBL" id="CAJPWZ010002763">
    <property type="protein sequence ID" value="CAG2245220.1"/>
    <property type="molecule type" value="Genomic_DNA"/>
</dbReference>
<dbReference type="Gene3D" id="3.30.160.60">
    <property type="entry name" value="Classic Zinc Finger"/>
    <property type="match status" value="1"/>
</dbReference>
<dbReference type="Pfam" id="PF00643">
    <property type="entry name" value="zf-B_box"/>
    <property type="match status" value="1"/>
</dbReference>
<dbReference type="Gene3D" id="3.90.640.10">
    <property type="entry name" value="Actin, Chain A, domain 4"/>
    <property type="match status" value="1"/>
</dbReference>
<keyword evidence="1" id="KW-0863">Zinc-finger</keyword>
<organism evidence="3 4">
    <name type="scientific">Mytilus edulis</name>
    <name type="common">Blue mussel</name>
    <dbReference type="NCBI Taxonomy" id="6550"/>
    <lineage>
        <taxon>Eukaryota</taxon>
        <taxon>Metazoa</taxon>
        <taxon>Spiralia</taxon>
        <taxon>Lophotrochozoa</taxon>
        <taxon>Mollusca</taxon>
        <taxon>Bivalvia</taxon>
        <taxon>Autobranchia</taxon>
        <taxon>Pteriomorphia</taxon>
        <taxon>Mytilida</taxon>
        <taxon>Mytiloidea</taxon>
        <taxon>Mytilidae</taxon>
        <taxon>Mytilinae</taxon>
        <taxon>Mytilus</taxon>
    </lineage>
</organism>
<dbReference type="OrthoDB" id="6270329at2759"/>
<dbReference type="SUPFAM" id="SSF57845">
    <property type="entry name" value="B-box zinc-binding domain"/>
    <property type="match status" value="1"/>
</dbReference>
<dbReference type="Proteomes" id="UP000683360">
    <property type="component" value="Unassembled WGS sequence"/>
</dbReference>
<dbReference type="GO" id="GO:0008270">
    <property type="term" value="F:zinc ion binding"/>
    <property type="evidence" value="ECO:0007669"/>
    <property type="project" value="UniProtKB-KW"/>
</dbReference>
<proteinExistence type="predicted"/>
<sequence length="596" mass="68007">MTRDMTLKDETGKSVLASHVFKTLINAFINDLMEMLNSVQQSDIRFVIPVSADLTDTDKQFLRYCAVQTGINSNNFIFVTKTEAAFMYCHQLQDRYHNQKLENGTEYMVVHIGGRGTELTVLMKDSNQVIEKYQIRCNDCGGTYVVNSFLEFLVRIFGSQLITSLSEGAQFDLLYIKREIERIKRSVNGKSKGKIGMTVPIPTLNSFCHKHHAKDVKEVVSNSIYGNGIRLFGDKMRIDTDIIHNLFKPTIDKIINLMKHVFADYKDAHKVKQIVMVGGFSECSLVQDAVRQSFSNKTIFIPNDPELAVMKGAVLCGQQPYQYNQLTSTEMKAAQASVTKCIFCDNPGVYHCTECKSAFCQECRTNHDKLPTAKNHTVTDLKKTDPSDFSTNAMCVLHKSEFIYFCTRCHVLICGKCVTTEHKGHDITDIKTVANDYRRRAEENISDLKLEVTKLSTVVEHMTKYEKPTIKIISETALAEIDAAAQKITKAVFSTKDNKIDEVQSQLDIETEEFQYDLKNKERIYEHQKTIYESLERLMSVSHDITFITSYDTLKRDIHDISDYVGPRGNEKLYKFDKKGFVQEVVTAIVSDFEMR</sequence>
<comment type="caution">
    <text evidence="3">The sequence shown here is derived from an EMBL/GenBank/DDBJ whole genome shotgun (WGS) entry which is preliminary data.</text>
</comment>
<accession>A0A8S3UGP2</accession>
<dbReference type="SUPFAM" id="SSF53067">
    <property type="entry name" value="Actin-like ATPase domain"/>
    <property type="match status" value="1"/>
</dbReference>
<dbReference type="CDD" id="cd19756">
    <property type="entry name" value="Bbox2"/>
    <property type="match status" value="1"/>
</dbReference>
<dbReference type="InterPro" id="IPR043129">
    <property type="entry name" value="ATPase_NBD"/>
</dbReference>
<reference evidence="3" key="1">
    <citation type="submission" date="2021-03" db="EMBL/GenBank/DDBJ databases">
        <authorList>
            <person name="Bekaert M."/>
        </authorList>
    </citation>
    <scope>NUCLEOTIDE SEQUENCE</scope>
</reference>
<dbReference type="PROSITE" id="PS50119">
    <property type="entry name" value="ZF_BBOX"/>
    <property type="match status" value="1"/>
</dbReference>
<keyword evidence="1" id="KW-0862">Zinc</keyword>
<evidence type="ECO:0000313" key="3">
    <source>
        <dbReference type="EMBL" id="CAG2245220.1"/>
    </source>
</evidence>
<dbReference type="AlphaFoldDB" id="A0A8S3UGP2"/>